<evidence type="ECO:0000313" key="1">
    <source>
        <dbReference type="EMBL" id="KAI4308152.1"/>
    </source>
</evidence>
<gene>
    <name evidence="1" type="ORF">L6164_031256</name>
</gene>
<dbReference type="EMBL" id="CM039437">
    <property type="protein sequence ID" value="KAI4308152.1"/>
    <property type="molecule type" value="Genomic_DNA"/>
</dbReference>
<reference evidence="1 2" key="1">
    <citation type="journal article" date="2022" name="DNA Res.">
        <title>Chromosomal-level genome assembly of the orchid tree Bauhinia variegata (Leguminosae; Cercidoideae) supports the allotetraploid origin hypothesis of Bauhinia.</title>
        <authorList>
            <person name="Zhong Y."/>
            <person name="Chen Y."/>
            <person name="Zheng D."/>
            <person name="Pang J."/>
            <person name="Liu Y."/>
            <person name="Luo S."/>
            <person name="Meng S."/>
            <person name="Qian L."/>
            <person name="Wei D."/>
            <person name="Dai S."/>
            <person name="Zhou R."/>
        </authorList>
    </citation>
    <scope>NUCLEOTIDE SEQUENCE [LARGE SCALE GENOMIC DNA]</scope>
    <source>
        <strain evidence="1">BV-YZ2020</strain>
    </source>
</reference>
<organism evidence="1 2">
    <name type="scientific">Bauhinia variegata</name>
    <name type="common">Purple orchid tree</name>
    <name type="synonym">Phanera variegata</name>
    <dbReference type="NCBI Taxonomy" id="167791"/>
    <lineage>
        <taxon>Eukaryota</taxon>
        <taxon>Viridiplantae</taxon>
        <taxon>Streptophyta</taxon>
        <taxon>Embryophyta</taxon>
        <taxon>Tracheophyta</taxon>
        <taxon>Spermatophyta</taxon>
        <taxon>Magnoliopsida</taxon>
        <taxon>eudicotyledons</taxon>
        <taxon>Gunneridae</taxon>
        <taxon>Pentapetalae</taxon>
        <taxon>rosids</taxon>
        <taxon>fabids</taxon>
        <taxon>Fabales</taxon>
        <taxon>Fabaceae</taxon>
        <taxon>Cercidoideae</taxon>
        <taxon>Cercideae</taxon>
        <taxon>Bauhiniinae</taxon>
        <taxon>Bauhinia</taxon>
    </lineage>
</organism>
<evidence type="ECO:0000313" key="2">
    <source>
        <dbReference type="Proteomes" id="UP000828941"/>
    </source>
</evidence>
<sequence>MGSPETELLVVGVGAESCIGSLSAAAIEELLENREAGFRVQWWAQVIAWESRQLCFLSWAAIAAAILNYMLTSVTLMFAGHLGDTELAGASLACLGLQGLSYGVMIGMASAVQSVCGQAYGAKRYSVMSIICQRSIVMQLVAALLVTILYWFSGPLLELIGKAESEGTVIGEQAQIFARGLIPQLYAYAVCYPMQRFLMAQNIVNPLVYISVGIFLLHILLTWLVVDVLGYSLLGASLTLSLSWCILTFAIGFYIILSPSCRETWTGFSLKAFNFKGSWPYFRLTIVAAVMMCLEIWYCQILLLISELLPNSTTISVDSISICVTYWNLDSNIMLGMLLAASTRVGNELGAGHPKLAKLSVAVVNAASIIISIVLCAIILIFQVGLIKLYSTDSDVIEAASTLVPLLAISVFINGTHFTIFGVMIGSARQGIMAFVNLVAYYLVGLPIACVLGFKTSLGVSGLYWGLIIGVFLQTSTLSILTVRTNWEAEVEEAINRLKKSPDEDILDLVVNI</sequence>
<keyword evidence="2" id="KW-1185">Reference proteome</keyword>
<dbReference type="Proteomes" id="UP000828941">
    <property type="component" value="Chromosome 12"/>
</dbReference>
<name>A0ACB9LF85_BAUVA</name>
<comment type="caution">
    <text evidence="1">The sequence shown here is derived from an EMBL/GenBank/DDBJ whole genome shotgun (WGS) entry which is preliminary data.</text>
</comment>
<protein>
    <submittedName>
        <fullName evidence="1">Uncharacterized protein</fullName>
    </submittedName>
</protein>
<accession>A0ACB9LF85</accession>
<proteinExistence type="predicted"/>